<accession>A0ABR1Y8P2</accession>
<evidence type="ECO:0000313" key="2">
    <source>
        <dbReference type="EMBL" id="KAK8222711.1"/>
    </source>
</evidence>
<protein>
    <recommendedName>
        <fullName evidence="4">BTB domain-containing protein</fullName>
    </recommendedName>
</protein>
<keyword evidence="1" id="KW-0175">Coiled coil</keyword>
<proteinExistence type="predicted"/>
<evidence type="ECO:0008006" key="4">
    <source>
        <dbReference type="Google" id="ProtNLM"/>
    </source>
</evidence>
<reference evidence="2 3" key="1">
    <citation type="submission" date="2024-04" db="EMBL/GenBank/DDBJ databases">
        <title>Phyllosticta paracitricarpa is synonymous to the EU quarantine fungus P. citricarpa based on phylogenomic analyses.</title>
        <authorList>
            <consortium name="Lawrence Berkeley National Laboratory"/>
            <person name="Van Ingen-Buijs V.A."/>
            <person name="Van Westerhoven A.C."/>
            <person name="Haridas S."/>
            <person name="Skiadas P."/>
            <person name="Martin F."/>
            <person name="Groenewald J.Z."/>
            <person name="Crous P.W."/>
            <person name="Seidl M.F."/>
        </authorList>
    </citation>
    <scope>NUCLEOTIDE SEQUENCE [LARGE SCALE GENOMIC DNA]</scope>
    <source>
        <strain evidence="2 3">CBS 123374</strain>
    </source>
</reference>
<gene>
    <name evidence="2" type="ORF">HDK90DRAFT_545128</name>
</gene>
<comment type="caution">
    <text evidence="2">The sequence shown here is derived from an EMBL/GenBank/DDBJ whole genome shotgun (WGS) entry which is preliminary data.</text>
</comment>
<dbReference type="Proteomes" id="UP001492380">
    <property type="component" value="Unassembled WGS sequence"/>
</dbReference>
<name>A0ABR1Y8P2_9PEZI</name>
<feature type="coiled-coil region" evidence="1">
    <location>
        <begin position="32"/>
        <end position="73"/>
    </location>
</feature>
<evidence type="ECO:0000256" key="1">
    <source>
        <dbReference type="SAM" id="Coils"/>
    </source>
</evidence>
<evidence type="ECO:0000313" key="3">
    <source>
        <dbReference type="Proteomes" id="UP001492380"/>
    </source>
</evidence>
<sequence length="195" mass="21871">MAGASLVSRIRELKDRLDSVKKPSRDSRTARANAIEAEISILRDLVEALEKQLNRSKTTETELREQVQKSEEANRALKSCIPKQLKSSKERQSSRNVVKIPNDEPSALKALIEFLYVGDYDIMTATDNDIVLDFHLQVYMIGKPAKRTRFLALRSEGMPTLLALRLAQQTNDKLLPRVEVDNGFAGPNNDAAPPK</sequence>
<organism evidence="2 3">
    <name type="scientific">Phyllosticta capitalensis</name>
    <dbReference type="NCBI Taxonomy" id="121624"/>
    <lineage>
        <taxon>Eukaryota</taxon>
        <taxon>Fungi</taxon>
        <taxon>Dikarya</taxon>
        <taxon>Ascomycota</taxon>
        <taxon>Pezizomycotina</taxon>
        <taxon>Dothideomycetes</taxon>
        <taxon>Dothideomycetes incertae sedis</taxon>
        <taxon>Botryosphaeriales</taxon>
        <taxon>Phyllostictaceae</taxon>
        <taxon>Phyllosticta</taxon>
    </lineage>
</organism>
<dbReference type="EMBL" id="JBBWRZ010000015">
    <property type="protein sequence ID" value="KAK8222711.1"/>
    <property type="molecule type" value="Genomic_DNA"/>
</dbReference>
<keyword evidence="3" id="KW-1185">Reference proteome</keyword>